<keyword evidence="10" id="KW-0119">Carbohydrate metabolism</keyword>
<evidence type="ECO:0000259" key="11">
    <source>
        <dbReference type="Pfam" id="PF01087"/>
    </source>
</evidence>
<feature type="domain" description="Galactose-1-phosphate uridyl transferase C-terminal" evidence="12">
    <location>
        <begin position="108"/>
        <end position="188"/>
    </location>
</feature>
<keyword evidence="6" id="KW-0963">Cytoplasm</keyword>
<dbReference type="InterPro" id="IPR000766">
    <property type="entry name" value="GalP_uridyl_Trfase_II"/>
</dbReference>
<dbReference type="EMBL" id="JAMDMJ010000090">
    <property type="protein sequence ID" value="MCY9599942.1"/>
    <property type="molecule type" value="Genomic_DNA"/>
</dbReference>
<dbReference type="GO" id="GO:0016779">
    <property type="term" value="F:nucleotidyltransferase activity"/>
    <property type="evidence" value="ECO:0007669"/>
    <property type="project" value="UniProtKB-KW"/>
</dbReference>
<keyword evidence="7" id="KW-0808">Transferase</keyword>
<comment type="caution">
    <text evidence="13">The sequence shown here is derived from an EMBL/GenBank/DDBJ whole genome shotgun (WGS) entry which is preliminary data.</text>
</comment>
<protein>
    <recommendedName>
        <fullName evidence="5">UDP-glucose--hexose-1-phosphate uridylyltransferase</fullName>
        <ecNumber evidence="5">2.7.7.12</ecNumber>
    </recommendedName>
</protein>
<dbReference type="Pfam" id="PF01087">
    <property type="entry name" value="GalP_UDP_transf"/>
    <property type="match status" value="1"/>
</dbReference>
<evidence type="ECO:0000259" key="12">
    <source>
        <dbReference type="Pfam" id="PF02744"/>
    </source>
</evidence>
<dbReference type="InterPro" id="IPR023425">
    <property type="entry name" value="GalP_uridyl_Trfase_II_CS"/>
</dbReference>
<evidence type="ECO:0000256" key="4">
    <source>
        <dbReference type="ARBA" id="ARBA00008706"/>
    </source>
</evidence>
<keyword evidence="8 13" id="KW-0548">Nucleotidyltransferase</keyword>
<evidence type="ECO:0000256" key="6">
    <source>
        <dbReference type="ARBA" id="ARBA00022490"/>
    </source>
</evidence>
<proteinExistence type="inferred from homology"/>
<reference evidence="13 14" key="1">
    <citation type="submission" date="2022-05" db="EMBL/GenBank/DDBJ databases">
        <title>Genome Sequencing of Bee-Associated Microbes.</title>
        <authorList>
            <person name="Dunlap C."/>
        </authorList>
    </citation>
    <scope>NUCLEOTIDE SEQUENCE [LARGE SCALE GENOMIC DNA]</scope>
    <source>
        <strain evidence="13 14">NRRL B-23120</strain>
    </source>
</reference>
<dbReference type="InterPro" id="IPR005849">
    <property type="entry name" value="GalP_Utransf_N"/>
</dbReference>
<feature type="domain" description="Galactose-1-phosphate uridyl transferase N-terminal" evidence="11">
    <location>
        <begin position="1"/>
        <end position="92"/>
    </location>
</feature>
<dbReference type="Proteomes" id="UP001527202">
    <property type="component" value="Unassembled WGS sequence"/>
</dbReference>
<dbReference type="PANTHER" id="PTHR39191">
    <property type="entry name" value="GALACTOSE-1-PHOSPHATE URIDYLYLTRANSFERASE"/>
    <property type="match status" value="1"/>
</dbReference>
<evidence type="ECO:0000313" key="13">
    <source>
        <dbReference type="EMBL" id="MCY9599942.1"/>
    </source>
</evidence>
<evidence type="ECO:0000256" key="3">
    <source>
        <dbReference type="ARBA" id="ARBA00004947"/>
    </source>
</evidence>
<accession>A0ABT4FN88</accession>
<dbReference type="Pfam" id="PF02744">
    <property type="entry name" value="GalP_UDP_tr_C"/>
    <property type="match status" value="1"/>
</dbReference>
<comment type="pathway">
    <text evidence="3">Carbohydrate metabolism; galactose metabolism.</text>
</comment>
<keyword evidence="14" id="KW-1185">Reference proteome</keyword>
<sequence>TEYGNLEITVNLSKPEKDPKEIALLRTLKQSGYPQCLLCVDNVGYAGRLDHPARQNLRVLPLTIDGEAWFFQYSPYVYYNEHCIVLNEKHVPMKISERTFRRLFDFIEQIPHYFVGSNADLPIVGGSILSHDHFQGGNHKFPMELAPVERKFASDTHPGVTVGIVRWPMSVLRLEGSGREDVLRAADMLLAAWRAYSDPSADIAAFT</sequence>
<evidence type="ECO:0000256" key="10">
    <source>
        <dbReference type="ARBA" id="ARBA00023277"/>
    </source>
</evidence>
<comment type="catalytic activity">
    <reaction evidence="1">
        <text>alpha-D-galactose 1-phosphate + UDP-alpha-D-glucose = alpha-D-glucose 1-phosphate + UDP-alpha-D-galactose</text>
        <dbReference type="Rhea" id="RHEA:13989"/>
        <dbReference type="ChEBI" id="CHEBI:58336"/>
        <dbReference type="ChEBI" id="CHEBI:58601"/>
        <dbReference type="ChEBI" id="CHEBI:58885"/>
        <dbReference type="ChEBI" id="CHEBI:66914"/>
        <dbReference type="EC" id="2.7.7.12"/>
    </reaction>
</comment>
<feature type="non-terminal residue" evidence="13">
    <location>
        <position position="207"/>
    </location>
</feature>
<organism evidence="13 14">
    <name type="scientific">Paenibacillus chitinolyticus</name>
    <dbReference type="NCBI Taxonomy" id="79263"/>
    <lineage>
        <taxon>Bacteria</taxon>
        <taxon>Bacillati</taxon>
        <taxon>Bacillota</taxon>
        <taxon>Bacilli</taxon>
        <taxon>Bacillales</taxon>
        <taxon>Paenibacillaceae</taxon>
        <taxon>Paenibacillus</taxon>
    </lineage>
</organism>
<comment type="similarity">
    <text evidence="4">Belongs to the galactose-1-phosphate uridylyltransferase type 2 family.</text>
</comment>
<name>A0ABT4FN88_9BACL</name>
<evidence type="ECO:0000313" key="14">
    <source>
        <dbReference type="Proteomes" id="UP001527202"/>
    </source>
</evidence>
<evidence type="ECO:0000256" key="8">
    <source>
        <dbReference type="ARBA" id="ARBA00022695"/>
    </source>
</evidence>
<dbReference type="PANTHER" id="PTHR39191:SF1">
    <property type="entry name" value="DUF4922 DOMAIN-CONTAINING PROTEIN"/>
    <property type="match status" value="1"/>
</dbReference>
<feature type="non-terminal residue" evidence="13">
    <location>
        <position position="1"/>
    </location>
</feature>
<evidence type="ECO:0000256" key="5">
    <source>
        <dbReference type="ARBA" id="ARBA00012384"/>
    </source>
</evidence>
<gene>
    <name evidence="13" type="ORF">M5X16_29785</name>
</gene>
<evidence type="ECO:0000256" key="1">
    <source>
        <dbReference type="ARBA" id="ARBA00001107"/>
    </source>
</evidence>
<dbReference type="HAMAP" id="MF_00571">
    <property type="entry name" value="GalP_UDP_trans"/>
    <property type="match status" value="1"/>
</dbReference>
<dbReference type="EC" id="2.7.7.12" evidence="5"/>
<evidence type="ECO:0000256" key="2">
    <source>
        <dbReference type="ARBA" id="ARBA00004496"/>
    </source>
</evidence>
<keyword evidence="9" id="KW-0299">Galactose metabolism</keyword>
<dbReference type="PROSITE" id="PS01163">
    <property type="entry name" value="GAL_P_UDP_TRANSF_II"/>
    <property type="match status" value="1"/>
</dbReference>
<evidence type="ECO:0000256" key="7">
    <source>
        <dbReference type="ARBA" id="ARBA00022679"/>
    </source>
</evidence>
<evidence type="ECO:0000256" key="9">
    <source>
        <dbReference type="ARBA" id="ARBA00023144"/>
    </source>
</evidence>
<comment type="subcellular location">
    <subcellularLocation>
        <location evidence="2">Cytoplasm</location>
    </subcellularLocation>
</comment>
<dbReference type="InterPro" id="IPR005850">
    <property type="entry name" value="GalP_Utransf_C"/>
</dbReference>